<accession>A0ABQ6JUJ3</accession>
<gene>
    <name evidence="1" type="ORF">GCM10025869_12980</name>
</gene>
<evidence type="ECO:0000313" key="1">
    <source>
        <dbReference type="EMBL" id="GMA90769.1"/>
    </source>
</evidence>
<dbReference type="Proteomes" id="UP001157069">
    <property type="component" value="Unassembled WGS sequence"/>
</dbReference>
<dbReference type="RefSeq" id="WP_284298692.1">
    <property type="nucleotide sequence ID" value="NZ_BSVA01000001.1"/>
</dbReference>
<reference evidence="2" key="1">
    <citation type="journal article" date="2019" name="Int. J. Syst. Evol. Microbiol.">
        <title>The Global Catalogue of Microorganisms (GCM) 10K type strain sequencing project: providing services to taxonomists for standard genome sequencing and annotation.</title>
        <authorList>
            <consortium name="The Broad Institute Genomics Platform"/>
            <consortium name="The Broad Institute Genome Sequencing Center for Infectious Disease"/>
            <person name="Wu L."/>
            <person name="Ma J."/>
        </authorList>
    </citation>
    <scope>NUCLEOTIDE SEQUENCE [LARGE SCALE GENOMIC DNA]</scope>
    <source>
        <strain evidence="2">NBRC 108755</strain>
    </source>
</reference>
<comment type="caution">
    <text evidence="1">The sequence shown here is derived from an EMBL/GenBank/DDBJ whole genome shotgun (WGS) entry which is preliminary data.</text>
</comment>
<name>A0ABQ6JUJ3_9MICO</name>
<dbReference type="EMBL" id="BSVA01000001">
    <property type="protein sequence ID" value="GMA90769.1"/>
    <property type="molecule type" value="Genomic_DNA"/>
</dbReference>
<protein>
    <submittedName>
        <fullName evidence="1">Uncharacterized protein</fullName>
    </submittedName>
</protein>
<evidence type="ECO:0000313" key="2">
    <source>
        <dbReference type="Proteomes" id="UP001157069"/>
    </source>
</evidence>
<sequence length="136" mass="14133">MGRGLVQVPGVDVTLSYSLHAQGYTHSYLSEARIVVGHAGVDLTRTLDPCDADGVIQASGTFEGTIAAENDVVLTLRLQNSGNWSPESCSGNLDGEPASTVLVRVSLDELLAGGVEVTAPEPFRATLRLSARPAAG</sequence>
<organism evidence="1 2">
    <name type="scientific">Homoserinibacter gongjuensis</name>
    <dbReference type="NCBI Taxonomy" id="1162968"/>
    <lineage>
        <taxon>Bacteria</taxon>
        <taxon>Bacillati</taxon>
        <taxon>Actinomycetota</taxon>
        <taxon>Actinomycetes</taxon>
        <taxon>Micrococcales</taxon>
        <taxon>Microbacteriaceae</taxon>
        <taxon>Homoserinibacter</taxon>
    </lineage>
</organism>
<keyword evidence="2" id="KW-1185">Reference proteome</keyword>
<proteinExistence type="predicted"/>